<evidence type="ECO:0000313" key="5">
    <source>
        <dbReference type="Proteomes" id="UP001596435"/>
    </source>
</evidence>
<evidence type="ECO:0000256" key="1">
    <source>
        <dbReference type="ARBA" id="ARBA00022676"/>
    </source>
</evidence>
<dbReference type="SUPFAM" id="SSF53756">
    <property type="entry name" value="UDP-Glycosyltransferase/glycogen phosphorylase"/>
    <property type="match status" value="1"/>
</dbReference>
<keyword evidence="2 4" id="KW-0808">Transferase</keyword>
<reference evidence="5" key="1">
    <citation type="journal article" date="2019" name="Int. J. Syst. Evol. Microbiol.">
        <title>The Global Catalogue of Microorganisms (GCM) 10K type strain sequencing project: providing services to taxonomists for standard genome sequencing and annotation.</title>
        <authorList>
            <consortium name="The Broad Institute Genomics Platform"/>
            <consortium name="The Broad Institute Genome Sequencing Center for Infectious Disease"/>
            <person name="Wu L."/>
            <person name="Ma J."/>
        </authorList>
    </citation>
    <scope>NUCLEOTIDE SEQUENCE [LARGE SCALE GENOMIC DNA]</scope>
    <source>
        <strain evidence="5">CGMCC 1.12859</strain>
    </source>
</reference>
<dbReference type="RefSeq" id="WP_380230304.1">
    <property type="nucleotide sequence ID" value="NZ_JBHSVH010000002.1"/>
</dbReference>
<proteinExistence type="predicted"/>
<evidence type="ECO:0000313" key="4">
    <source>
        <dbReference type="EMBL" id="MFC7178348.1"/>
    </source>
</evidence>
<name>A0ABW2FQ11_9ACTN</name>
<sequence length="383" mass="40150">MAHPHGPQPGRRTVAVVAPYYPPKVGGVEHYAARVARAVADAPGLRAVVLTTSGGLRTRVGTEDGVLVVRLGTWLRLSNTPLSPLWPLQLRRWLRRTGAEVVNAHSPVPGLADLAVAVAGRRRTVLTYHAGSMHKGEPGSGAADRLIGLYERHVLPRVLRRARHLVAVSPVSLAAGRPHAVEISPGVDLERFTPGAPASQRPRTVAYVGRMDRSSAWKGVDVLIRAFARLPEAGGARLRLVGGGDAVPDHLALAAGLGIAHRVDAVGELTGAALVAELRTAAVAVLPSRTEAESFGMALVEAMACATPVVGSAVGGIPGVVVDGVTGLLVPPGDPVALAEACGRLLGDGALADRLGAAGRRRAEEHYDWRRLTDRYLDLFRAP</sequence>
<protein>
    <submittedName>
        <fullName evidence="4">Glycosyltransferase family 4 protein</fullName>
        <ecNumber evidence="4">2.4.-.-</ecNumber>
    </submittedName>
</protein>
<dbReference type="CDD" id="cd03801">
    <property type="entry name" value="GT4_PimA-like"/>
    <property type="match status" value="1"/>
</dbReference>
<keyword evidence="5" id="KW-1185">Reference proteome</keyword>
<dbReference type="Proteomes" id="UP001596435">
    <property type="component" value="Unassembled WGS sequence"/>
</dbReference>
<evidence type="ECO:0000256" key="2">
    <source>
        <dbReference type="ARBA" id="ARBA00022679"/>
    </source>
</evidence>
<accession>A0ABW2FQ11</accession>
<dbReference type="EC" id="2.4.-.-" evidence="4"/>
<gene>
    <name evidence="4" type="ORF">ACFQMG_02080</name>
</gene>
<evidence type="ECO:0000259" key="3">
    <source>
        <dbReference type="Pfam" id="PF13439"/>
    </source>
</evidence>
<dbReference type="Pfam" id="PF13439">
    <property type="entry name" value="Glyco_transf_4"/>
    <property type="match status" value="1"/>
</dbReference>
<dbReference type="InterPro" id="IPR028098">
    <property type="entry name" value="Glyco_trans_4-like_N"/>
</dbReference>
<dbReference type="InterPro" id="IPR050194">
    <property type="entry name" value="Glycosyltransferase_grp1"/>
</dbReference>
<keyword evidence="1 4" id="KW-0328">Glycosyltransferase</keyword>
<dbReference type="Gene3D" id="3.40.50.2000">
    <property type="entry name" value="Glycogen Phosphorylase B"/>
    <property type="match status" value="2"/>
</dbReference>
<dbReference type="EMBL" id="JBHTAJ010000003">
    <property type="protein sequence ID" value="MFC7178348.1"/>
    <property type="molecule type" value="Genomic_DNA"/>
</dbReference>
<comment type="caution">
    <text evidence="4">The sequence shown here is derived from an EMBL/GenBank/DDBJ whole genome shotgun (WGS) entry which is preliminary data.</text>
</comment>
<dbReference type="Pfam" id="PF13692">
    <property type="entry name" value="Glyco_trans_1_4"/>
    <property type="match status" value="1"/>
</dbReference>
<organism evidence="4 5">
    <name type="scientific">Kitasatospora paranensis</name>
    <dbReference type="NCBI Taxonomy" id="258053"/>
    <lineage>
        <taxon>Bacteria</taxon>
        <taxon>Bacillati</taxon>
        <taxon>Actinomycetota</taxon>
        <taxon>Actinomycetes</taxon>
        <taxon>Kitasatosporales</taxon>
        <taxon>Streptomycetaceae</taxon>
        <taxon>Kitasatospora</taxon>
    </lineage>
</organism>
<dbReference type="GO" id="GO:0016757">
    <property type="term" value="F:glycosyltransferase activity"/>
    <property type="evidence" value="ECO:0007669"/>
    <property type="project" value="UniProtKB-KW"/>
</dbReference>
<dbReference type="PANTHER" id="PTHR45947:SF3">
    <property type="entry name" value="SULFOQUINOVOSYL TRANSFERASE SQD2"/>
    <property type="match status" value="1"/>
</dbReference>
<feature type="domain" description="Glycosyltransferase subfamily 4-like N-terminal" evidence="3">
    <location>
        <begin position="25"/>
        <end position="191"/>
    </location>
</feature>
<dbReference type="PANTHER" id="PTHR45947">
    <property type="entry name" value="SULFOQUINOVOSYL TRANSFERASE SQD2"/>
    <property type="match status" value="1"/>
</dbReference>